<evidence type="ECO:0000313" key="2">
    <source>
        <dbReference type="EMBL" id="MFO7193814.1"/>
    </source>
</evidence>
<reference evidence="2 4" key="3">
    <citation type="journal article" date="2021" name="BMC Genomics">
        <title>Genome-resolved metagenome and metatranscriptome analyses of thermophilic composting reveal key bacterial players and their metabolic interactions.</title>
        <authorList>
            <person name="Braga L.P.P."/>
            <person name="Pereira R.V."/>
            <person name="Martins L.F."/>
            <person name="Moura L.M.S."/>
            <person name="Sanchez F.B."/>
            <person name="Patane J.S.L."/>
            <person name="da Silva A.M."/>
            <person name="Setubal J.C."/>
        </authorList>
    </citation>
    <scope>NUCLEOTIDE SEQUENCE [LARGE SCALE GENOMIC DNA]</scope>
    <source>
        <strain evidence="2">ZC4RG45</strain>
    </source>
</reference>
<dbReference type="STRING" id="1111738.GCA_000427905_02581"/>
<name>A0A2W4JBH6_9PSEU</name>
<comment type="caution">
    <text evidence="3">The sequence shown here is derived from an EMBL/GenBank/DDBJ whole genome shotgun (WGS) entry which is preliminary data.</text>
</comment>
<evidence type="ECO:0000259" key="1">
    <source>
        <dbReference type="Pfam" id="PF02464"/>
    </source>
</evidence>
<dbReference type="NCBIfam" id="TIGR00199">
    <property type="entry name" value="PncC_domain"/>
    <property type="match status" value="1"/>
</dbReference>
<gene>
    <name evidence="2" type="ORF">DIU77_016340</name>
    <name evidence="3" type="ORF">DIU77_10760</name>
</gene>
<dbReference type="Proteomes" id="UP000249324">
    <property type="component" value="Unassembled WGS sequence"/>
</dbReference>
<dbReference type="Gene3D" id="3.90.950.20">
    <property type="entry name" value="CinA-like"/>
    <property type="match status" value="1"/>
</dbReference>
<dbReference type="Pfam" id="PF02464">
    <property type="entry name" value="CinA"/>
    <property type="match status" value="1"/>
</dbReference>
<evidence type="ECO:0000313" key="4">
    <source>
        <dbReference type="Proteomes" id="UP000249324"/>
    </source>
</evidence>
<proteinExistence type="predicted"/>
<reference evidence="2" key="4">
    <citation type="submission" date="2023-08" db="EMBL/GenBank/DDBJ databases">
        <authorList>
            <person name="Guima S.E.S."/>
            <person name="Martins L.F."/>
            <person name="Silva A.M."/>
            <person name="Setubal J.C."/>
        </authorList>
    </citation>
    <scope>NUCLEOTIDE SEQUENCE</scope>
    <source>
        <strain evidence="2">ZC4RG45</strain>
    </source>
</reference>
<organism evidence="3">
    <name type="scientific">Thermocrispum agreste</name>
    <dbReference type="NCBI Taxonomy" id="37925"/>
    <lineage>
        <taxon>Bacteria</taxon>
        <taxon>Bacillati</taxon>
        <taxon>Actinomycetota</taxon>
        <taxon>Actinomycetes</taxon>
        <taxon>Pseudonocardiales</taxon>
        <taxon>Pseudonocardiaceae</taxon>
        <taxon>Thermocrispum</taxon>
    </lineage>
</organism>
<dbReference type="InterPro" id="IPR008136">
    <property type="entry name" value="CinA_C"/>
</dbReference>
<reference evidence="3" key="1">
    <citation type="submission" date="2018-05" db="EMBL/GenBank/DDBJ databases">
        <authorList>
            <person name="Lanie J.A."/>
            <person name="Ng W.-L."/>
            <person name="Kazmierczak K.M."/>
            <person name="Andrzejewski T.M."/>
            <person name="Davidsen T.M."/>
            <person name="Wayne K.J."/>
            <person name="Tettelin H."/>
            <person name="Glass J.I."/>
            <person name="Rusch D."/>
            <person name="Podicherti R."/>
            <person name="Tsui H.-C.T."/>
            <person name="Winkler M.E."/>
        </authorList>
    </citation>
    <scope>NUCLEOTIDE SEQUENCE</scope>
    <source>
        <strain evidence="3">ZC4RG45</strain>
    </source>
</reference>
<dbReference type="AlphaFoldDB" id="A0A2W4JBH6"/>
<dbReference type="EMBL" id="QGUI01000387">
    <property type="protein sequence ID" value="PZM96434.1"/>
    <property type="molecule type" value="Genomic_DNA"/>
</dbReference>
<feature type="non-terminal residue" evidence="3">
    <location>
        <position position="1"/>
    </location>
</feature>
<sequence length="136" mass="13772">TAESLTGGGLCAELTAVPGASDVVRGGLIVYTDQLKIELAGVPRDLLTRAGAVDADVAAYLAAGARARCHADWGIGLTGVAGPGPADGVPAGTVYVGIADAETSSSWRLQLSGDRAAVRRATIEHALRLLGEHLSR</sequence>
<dbReference type="InterPro" id="IPR036653">
    <property type="entry name" value="CinA-like_C"/>
</dbReference>
<dbReference type="EMBL" id="QGUI02000280">
    <property type="protein sequence ID" value="MFO7193814.1"/>
    <property type="molecule type" value="Genomic_DNA"/>
</dbReference>
<reference evidence="2" key="2">
    <citation type="submission" date="2018-05" db="EMBL/GenBank/DDBJ databases">
        <authorList>
            <person name="Moura L."/>
            <person name="Setubal J.C."/>
        </authorList>
    </citation>
    <scope>NUCLEOTIDE SEQUENCE</scope>
    <source>
        <strain evidence="2">ZC4RG45</strain>
    </source>
</reference>
<feature type="domain" description="CinA C-terminal" evidence="1">
    <location>
        <begin position="1"/>
        <end position="133"/>
    </location>
</feature>
<accession>A0A2W4JBH6</accession>
<evidence type="ECO:0000313" key="3">
    <source>
        <dbReference type="EMBL" id="PZM96434.1"/>
    </source>
</evidence>
<protein>
    <submittedName>
        <fullName evidence="2">CinA family protein</fullName>
    </submittedName>
    <submittedName>
        <fullName evidence="3">Damage-inducible protein</fullName>
    </submittedName>
</protein>
<dbReference type="SUPFAM" id="SSF142433">
    <property type="entry name" value="CinA-like"/>
    <property type="match status" value="1"/>
</dbReference>